<dbReference type="EMBL" id="PCSW01000048">
    <property type="protein sequence ID" value="PIP57721.1"/>
    <property type="molecule type" value="Genomic_DNA"/>
</dbReference>
<evidence type="ECO:0000256" key="14">
    <source>
        <dbReference type="RuleBase" id="RU364064"/>
    </source>
</evidence>
<dbReference type="SUPFAM" id="SSF48168">
    <property type="entry name" value="R1 subunit of ribonucleotide reductase, N-terminal domain"/>
    <property type="match status" value="1"/>
</dbReference>
<dbReference type="InterPro" id="IPR013344">
    <property type="entry name" value="RNR_NrdJ/NrdZ"/>
</dbReference>
<dbReference type="Proteomes" id="UP000229847">
    <property type="component" value="Unassembled WGS sequence"/>
</dbReference>
<evidence type="ECO:0000256" key="1">
    <source>
        <dbReference type="ARBA" id="ARBA00001922"/>
    </source>
</evidence>
<dbReference type="AlphaFoldDB" id="A0A2H0BJA2"/>
<keyword evidence="8 14" id="KW-0560">Oxidoreductase</keyword>
<accession>A0A2H0BJA2</accession>
<dbReference type="GO" id="GO:0005524">
    <property type="term" value="F:ATP binding"/>
    <property type="evidence" value="ECO:0007669"/>
    <property type="project" value="InterPro"/>
</dbReference>
<keyword evidence="11 14" id="KW-0170">Cobalt</keyword>
<dbReference type="GO" id="GO:0071897">
    <property type="term" value="P:DNA biosynthetic process"/>
    <property type="evidence" value="ECO:0007669"/>
    <property type="project" value="UniProtKB-KW"/>
</dbReference>
<evidence type="ECO:0000256" key="11">
    <source>
        <dbReference type="ARBA" id="ARBA00023285"/>
    </source>
</evidence>
<evidence type="ECO:0000256" key="9">
    <source>
        <dbReference type="ARBA" id="ARBA00023116"/>
    </source>
</evidence>
<feature type="domain" description="Ribonucleotide reductase large subunit N-terminal" evidence="15">
    <location>
        <begin position="14"/>
        <end position="93"/>
    </location>
</feature>
<feature type="domain" description="TSCPD" evidence="17">
    <location>
        <begin position="608"/>
        <end position="715"/>
    </location>
</feature>
<comment type="function">
    <text evidence="12 14">Catalyzes the reduction of ribonucleotides to deoxyribonucleotides. May function to provide a pool of deoxyribonucleotide precursors for DNA repair during oxygen limitation and/or for immediate growth after restoration of oxygen.</text>
</comment>
<dbReference type="GO" id="GO:0031419">
    <property type="term" value="F:cobalamin binding"/>
    <property type="evidence" value="ECO:0007669"/>
    <property type="project" value="UniProtKB-KW"/>
</dbReference>
<evidence type="ECO:0000259" key="16">
    <source>
        <dbReference type="Pfam" id="PF02867"/>
    </source>
</evidence>
<evidence type="ECO:0000259" key="15">
    <source>
        <dbReference type="Pfam" id="PF00317"/>
    </source>
</evidence>
<evidence type="ECO:0000256" key="7">
    <source>
        <dbReference type="ARBA" id="ARBA00022741"/>
    </source>
</evidence>
<comment type="caution">
    <text evidence="18">The sequence shown here is derived from an EMBL/GenBank/DDBJ whole genome shotgun (WGS) entry which is preliminary data.</text>
</comment>
<feature type="domain" description="Ribonucleotide reductase large subunit C-terminal" evidence="16">
    <location>
        <begin position="424"/>
        <end position="571"/>
    </location>
</feature>
<dbReference type="PANTHER" id="PTHR43371:SF1">
    <property type="entry name" value="RIBONUCLEOSIDE-DIPHOSPHATE REDUCTASE"/>
    <property type="match status" value="1"/>
</dbReference>
<keyword evidence="7 14" id="KW-0547">Nucleotide-binding</keyword>
<gene>
    <name evidence="18" type="ORF">COX03_01580</name>
</gene>
<evidence type="ECO:0000259" key="17">
    <source>
        <dbReference type="Pfam" id="PF12637"/>
    </source>
</evidence>
<comment type="similarity">
    <text evidence="2 14">Belongs to the ribonucleoside diphosphate reductase class-2 family.</text>
</comment>
<keyword evidence="10" id="KW-1015">Disulfide bond</keyword>
<dbReference type="UniPathway" id="UPA00326"/>
<evidence type="ECO:0000313" key="18">
    <source>
        <dbReference type="EMBL" id="PIP57721.1"/>
    </source>
</evidence>
<evidence type="ECO:0000256" key="13">
    <source>
        <dbReference type="ARBA" id="ARBA00047754"/>
    </source>
</evidence>
<evidence type="ECO:0000256" key="5">
    <source>
        <dbReference type="ARBA" id="ARBA00022628"/>
    </source>
</evidence>
<dbReference type="GO" id="GO:0009263">
    <property type="term" value="P:deoxyribonucleotide biosynthetic process"/>
    <property type="evidence" value="ECO:0007669"/>
    <property type="project" value="UniProtKB-KW"/>
</dbReference>
<dbReference type="SUPFAM" id="SSF51998">
    <property type="entry name" value="PFL-like glycyl radical enzymes"/>
    <property type="match status" value="1"/>
</dbReference>
<sequence>MPKIPKDLKKGVWTEQAVKVLEERYLKKDNNGKTIETPEEMCWRVSWEVASAEARWGKTKKEILETAKDYYNLLVKHEFLPNSPTLMNAGTGNNLQYSACFVIPVEDSIEGIFDALKYQALIHKTGGGTGFSFSRLRPHGSMVKTSSGTASGPVSFMRIFDAATNEVKQGGKRRGANMGILRVDHPDILEFIHCKEEGGITNFNISVGITDKFIEAYKEGKDYELINPKTKEVSGKLSAKLVFDEIVKSAWKTGDPGVIFIDRMNEGTSNPVPLLGPIESTNPCGEVPLYPFDSCNLGSIFLNYFVRKDPELDSVSIDWEKLGEVTKKAIRFLDGVIEVNPYTLPQIRQITLAIRRIGLGVGGWADLLIELGIPYDSDEALSLAEKLMSFVNEKAKEESIKLAKERGSFPLWQESIYKNDFPRRNSTVTTIAPTGTISIIAGASSGIEPLFAIAYEHIVRDRHLDRKLTFVNPKFEEVLKEKGVWSDEIKNKVAKEGVVRAIAEVPEDIRKIFGTAHEIDPIWHIKMQAAFQKYTENAVSKTINLKHGSKEEDIKNAYLSAWDIGCKGMTIFRDGSKSAQVLNLGLNDKKEKNGEIKEVFQEPLITRPFRVSGSTYRITTPMGTAFITINENERKEPIELFVNIGKAGSDLAAMAEALGRTISTAFRFRGDLPPKERAKEIALQLSGIGGRRSVGFGPAKILSLPDAVSIALSCHYSFKINGNGVLPSGTVSTVRATQHQETGASLDPAAVAISLSETHIGDICPSCGSSTLVYEEGCSKCHACGHSEC</sequence>
<protein>
    <recommendedName>
        <fullName evidence="4 14">Vitamin B12-dependent ribonucleotide reductase</fullName>
        <ecNumber evidence="3 14">1.17.4.1</ecNumber>
    </recommendedName>
</protein>
<evidence type="ECO:0000256" key="3">
    <source>
        <dbReference type="ARBA" id="ARBA00012274"/>
    </source>
</evidence>
<dbReference type="Pfam" id="PF00317">
    <property type="entry name" value="Ribonuc_red_lgN"/>
    <property type="match status" value="1"/>
</dbReference>
<dbReference type="NCBIfam" id="NF006417">
    <property type="entry name" value="PRK08665.1"/>
    <property type="match status" value="1"/>
</dbReference>
<dbReference type="EC" id="1.17.4.1" evidence="3 14"/>
<dbReference type="InterPro" id="IPR013509">
    <property type="entry name" value="RNR_lsu_N"/>
</dbReference>
<evidence type="ECO:0000256" key="8">
    <source>
        <dbReference type="ARBA" id="ARBA00023002"/>
    </source>
</evidence>
<dbReference type="Pfam" id="PF12637">
    <property type="entry name" value="TSCPD"/>
    <property type="match status" value="1"/>
</dbReference>
<comment type="catalytic activity">
    <reaction evidence="13 14">
        <text>a 2'-deoxyribonucleoside 5'-diphosphate + [thioredoxin]-disulfide + H2O = a ribonucleoside 5'-diphosphate + [thioredoxin]-dithiol</text>
        <dbReference type="Rhea" id="RHEA:23252"/>
        <dbReference type="Rhea" id="RHEA-COMP:10698"/>
        <dbReference type="Rhea" id="RHEA-COMP:10700"/>
        <dbReference type="ChEBI" id="CHEBI:15377"/>
        <dbReference type="ChEBI" id="CHEBI:29950"/>
        <dbReference type="ChEBI" id="CHEBI:50058"/>
        <dbReference type="ChEBI" id="CHEBI:57930"/>
        <dbReference type="ChEBI" id="CHEBI:73316"/>
        <dbReference type="EC" id="1.17.4.1"/>
    </reaction>
</comment>
<dbReference type="InterPro" id="IPR024434">
    <property type="entry name" value="TSCPD_dom"/>
</dbReference>
<evidence type="ECO:0000313" key="19">
    <source>
        <dbReference type="Proteomes" id="UP000229847"/>
    </source>
</evidence>
<organism evidence="18 19">
    <name type="scientific">Candidatus Woesebacteria bacterium CG22_combo_CG10-13_8_21_14_all_39_10</name>
    <dbReference type="NCBI Taxonomy" id="1975059"/>
    <lineage>
        <taxon>Bacteria</taxon>
        <taxon>Candidatus Woeseibacteriota</taxon>
    </lineage>
</organism>
<keyword evidence="9" id="KW-0215">Deoxyribonucleotide synthesis</keyword>
<evidence type="ECO:0000256" key="6">
    <source>
        <dbReference type="ARBA" id="ARBA00022634"/>
    </source>
</evidence>
<dbReference type="InterPro" id="IPR050862">
    <property type="entry name" value="RdRp_reductase_class-2"/>
</dbReference>
<keyword evidence="6 14" id="KW-0237">DNA synthesis</keyword>
<dbReference type="InterPro" id="IPR000788">
    <property type="entry name" value="RNR_lg_C"/>
</dbReference>
<dbReference type="NCBIfam" id="TIGR02504">
    <property type="entry name" value="NrdJ_Z"/>
    <property type="match status" value="1"/>
</dbReference>
<dbReference type="Pfam" id="PF02867">
    <property type="entry name" value="Ribonuc_red_lgC"/>
    <property type="match status" value="2"/>
</dbReference>
<evidence type="ECO:0000256" key="12">
    <source>
        <dbReference type="ARBA" id="ARBA00025437"/>
    </source>
</evidence>
<evidence type="ECO:0000256" key="4">
    <source>
        <dbReference type="ARBA" id="ARBA00014409"/>
    </source>
</evidence>
<dbReference type="PRINTS" id="PR01183">
    <property type="entry name" value="RIBORDTASEM1"/>
</dbReference>
<dbReference type="CDD" id="cd02888">
    <property type="entry name" value="RNR_II_dimer"/>
    <property type="match status" value="1"/>
</dbReference>
<reference evidence="18 19" key="1">
    <citation type="submission" date="2017-09" db="EMBL/GenBank/DDBJ databases">
        <title>Depth-based differentiation of microbial function through sediment-hosted aquifers and enrichment of novel symbionts in the deep terrestrial subsurface.</title>
        <authorList>
            <person name="Probst A.J."/>
            <person name="Ladd B."/>
            <person name="Jarett J.K."/>
            <person name="Geller-Mcgrath D.E."/>
            <person name="Sieber C.M."/>
            <person name="Emerson J.B."/>
            <person name="Anantharaman K."/>
            <person name="Thomas B.C."/>
            <person name="Malmstrom R."/>
            <person name="Stieglmeier M."/>
            <person name="Klingl A."/>
            <person name="Woyke T."/>
            <person name="Ryan C.M."/>
            <person name="Banfield J.F."/>
        </authorList>
    </citation>
    <scope>NUCLEOTIDE SEQUENCE [LARGE SCALE GENOMIC DNA]</scope>
    <source>
        <strain evidence="18">CG22_combo_CG10-13_8_21_14_all_39_10</strain>
    </source>
</reference>
<evidence type="ECO:0000256" key="2">
    <source>
        <dbReference type="ARBA" id="ARBA00007405"/>
    </source>
</evidence>
<dbReference type="Gene3D" id="3.20.70.20">
    <property type="match status" value="1"/>
</dbReference>
<dbReference type="InterPro" id="IPR008926">
    <property type="entry name" value="RNR_R1-su_N"/>
</dbReference>
<keyword evidence="5 14" id="KW-0846">Cobalamin</keyword>
<dbReference type="GO" id="GO:0004748">
    <property type="term" value="F:ribonucleoside-diphosphate reductase activity, thioredoxin disulfide as acceptor"/>
    <property type="evidence" value="ECO:0007669"/>
    <property type="project" value="UniProtKB-EC"/>
</dbReference>
<comment type="cofactor">
    <cofactor evidence="1 14">
        <name>adenosylcob(III)alamin</name>
        <dbReference type="ChEBI" id="CHEBI:18408"/>
    </cofactor>
</comment>
<feature type="domain" description="Ribonucleotide reductase large subunit C-terminal" evidence="16">
    <location>
        <begin position="98"/>
        <end position="419"/>
    </location>
</feature>
<name>A0A2H0BJA2_9BACT</name>
<proteinExistence type="inferred from homology"/>
<evidence type="ECO:0000256" key="10">
    <source>
        <dbReference type="ARBA" id="ARBA00023157"/>
    </source>
</evidence>
<dbReference type="PANTHER" id="PTHR43371">
    <property type="entry name" value="VITAMIN B12-DEPENDENT RIBONUCLEOTIDE REDUCTASE"/>
    <property type="match status" value="1"/>
</dbReference>